<dbReference type="PROSITE" id="PS51007">
    <property type="entry name" value="CYTC"/>
    <property type="match status" value="1"/>
</dbReference>
<dbReference type="GO" id="GO:0009055">
    <property type="term" value="F:electron transfer activity"/>
    <property type="evidence" value="ECO:0007669"/>
    <property type="project" value="InterPro"/>
</dbReference>
<sequence>MKSTLLTLIVGCLLLSACNDQSQTNTQQTTAETPKNTNVSAVTEQPAVTPKQASEPQVDERLKAGKDIYDKRCKACHGADGMGANDSLPPLAKSDYFSEDKMQLVASIAKGIRGQITVNGKTYDGIMPALPMKDEELAAVSTYVLNMFDNKGGEITVEEIAAFRAGK</sequence>
<evidence type="ECO:0000313" key="8">
    <source>
        <dbReference type="EMBL" id="STZ67848.1"/>
    </source>
</evidence>
<dbReference type="InterPro" id="IPR009056">
    <property type="entry name" value="Cyt_c-like_dom"/>
</dbReference>
<protein>
    <submittedName>
        <fullName evidence="8">Cytochrome C</fullName>
    </submittedName>
</protein>
<evidence type="ECO:0000256" key="5">
    <source>
        <dbReference type="SAM" id="MobiDB-lite"/>
    </source>
</evidence>
<dbReference type="GeneID" id="93352322"/>
<dbReference type="GO" id="GO:0020037">
    <property type="term" value="F:heme binding"/>
    <property type="evidence" value="ECO:0007669"/>
    <property type="project" value="InterPro"/>
</dbReference>
<dbReference type="InterPro" id="IPR036909">
    <property type="entry name" value="Cyt_c-like_dom_sf"/>
</dbReference>
<feature type="signal peptide" evidence="6">
    <location>
        <begin position="1"/>
        <end position="22"/>
    </location>
</feature>
<evidence type="ECO:0000313" key="9">
    <source>
        <dbReference type="Proteomes" id="UP000254927"/>
    </source>
</evidence>
<dbReference type="EMBL" id="UGQW01000002">
    <property type="protein sequence ID" value="STZ67848.1"/>
    <property type="molecule type" value="Genomic_DNA"/>
</dbReference>
<gene>
    <name evidence="8" type="primary">cycA</name>
    <name evidence="8" type="ORF">NCTC10660_01337</name>
</gene>
<name>A0A378TY10_NEIEL</name>
<evidence type="ECO:0000256" key="3">
    <source>
        <dbReference type="ARBA" id="ARBA00023004"/>
    </source>
</evidence>
<keyword evidence="1 4" id="KW-0349">Heme</keyword>
<feature type="chain" id="PRO_5016937612" evidence="6">
    <location>
        <begin position="23"/>
        <end position="167"/>
    </location>
</feature>
<keyword evidence="3 4" id="KW-0408">Iron</keyword>
<dbReference type="Gene3D" id="1.10.760.10">
    <property type="entry name" value="Cytochrome c-like domain"/>
    <property type="match status" value="1"/>
</dbReference>
<dbReference type="GO" id="GO:0046872">
    <property type="term" value="F:metal ion binding"/>
    <property type="evidence" value="ECO:0007669"/>
    <property type="project" value="UniProtKB-KW"/>
</dbReference>
<dbReference type="InterPro" id="IPR051459">
    <property type="entry name" value="Cytochrome_c-type_DH"/>
</dbReference>
<evidence type="ECO:0000256" key="6">
    <source>
        <dbReference type="SAM" id="SignalP"/>
    </source>
</evidence>
<dbReference type="PANTHER" id="PTHR35008:SF8">
    <property type="entry name" value="ALCOHOL DEHYDROGENASE CYTOCHROME C SUBUNIT"/>
    <property type="match status" value="1"/>
</dbReference>
<feature type="domain" description="Cytochrome c" evidence="7">
    <location>
        <begin position="60"/>
        <end position="148"/>
    </location>
</feature>
<organism evidence="8 9">
    <name type="scientific">Neisseria elongata</name>
    <dbReference type="NCBI Taxonomy" id="495"/>
    <lineage>
        <taxon>Bacteria</taxon>
        <taxon>Pseudomonadati</taxon>
        <taxon>Pseudomonadota</taxon>
        <taxon>Betaproteobacteria</taxon>
        <taxon>Neisseriales</taxon>
        <taxon>Neisseriaceae</taxon>
        <taxon>Neisseria</taxon>
    </lineage>
</organism>
<dbReference type="Proteomes" id="UP000254927">
    <property type="component" value="Unassembled WGS sequence"/>
</dbReference>
<dbReference type="SUPFAM" id="SSF46626">
    <property type="entry name" value="Cytochrome c"/>
    <property type="match status" value="1"/>
</dbReference>
<proteinExistence type="predicted"/>
<evidence type="ECO:0000259" key="7">
    <source>
        <dbReference type="PROSITE" id="PS51007"/>
    </source>
</evidence>
<evidence type="ECO:0000256" key="2">
    <source>
        <dbReference type="ARBA" id="ARBA00022723"/>
    </source>
</evidence>
<dbReference type="PANTHER" id="PTHR35008">
    <property type="entry name" value="BLL4482 PROTEIN-RELATED"/>
    <property type="match status" value="1"/>
</dbReference>
<accession>A0A378TY10</accession>
<keyword evidence="6" id="KW-0732">Signal</keyword>
<feature type="compositionally biased region" description="Polar residues" evidence="5">
    <location>
        <begin position="31"/>
        <end position="43"/>
    </location>
</feature>
<reference evidence="8 9" key="1">
    <citation type="submission" date="2018-06" db="EMBL/GenBank/DDBJ databases">
        <authorList>
            <consortium name="Pathogen Informatics"/>
            <person name="Doyle S."/>
        </authorList>
    </citation>
    <scope>NUCLEOTIDE SEQUENCE [LARGE SCALE GENOMIC DNA]</scope>
    <source>
        <strain evidence="8 9">NCTC10660</strain>
    </source>
</reference>
<dbReference type="RefSeq" id="WP_074898487.1">
    <property type="nucleotide sequence ID" value="NZ_CP031252.1"/>
</dbReference>
<dbReference type="PROSITE" id="PS51257">
    <property type="entry name" value="PROKAR_LIPOPROTEIN"/>
    <property type="match status" value="1"/>
</dbReference>
<keyword evidence="2 4" id="KW-0479">Metal-binding</keyword>
<evidence type="ECO:0000256" key="1">
    <source>
        <dbReference type="ARBA" id="ARBA00022617"/>
    </source>
</evidence>
<evidence type="ECO:0000256" key="4">
    <source>
        <dbReference type="PROSITE-ProRule" id="PRU00433"/>
    </source>
</evidence>
<dbReference type="Pfam" id="PF00034">
    <property type="entry name" value="Cytochrom_C"/>
    <property type="match status" value="1"/>
</dbReference>
<feature type="region of interest" description="Disordered" evidence="5">
    <location>
        <begin position="25"/>
        <end position="57"/>
    </location>
</feature>
<dbReference type="AlphaFoldDB" id="A0A378TY10"/>